<dbReference type="OrthoDB" id="1433719at2"/>
<sequence length="308" mass="34627">MKNFALKVILLLGVAAIVLVPVMWKFDTGYVDPFYTRLTTAPAPSLIIGTSRAAQGLQPQAFKSLDPEMQNFAFTLSHSPFGPAYLDLIKEKVDEDAEDGLFIVAVDPWAVSSLTKEEENTENFRENASFVSKINLENVNPNYEYIFRFYPKPLYSVFGGGKNEMRLHKDGWLEVNIKVDSAIVKNRTTRKLKDYEAYAREGSLSPVRLQSLSETINFLDKHGEVYLVRLPTSAEFAALERRYSPDFDIKMRTLAASHGVHYLNYINASGKYQTTDGNHLYKEAGKLLSEKVASDILHIKKLVSADAG</sequence>
<dbReference type="EMBL" id="VFRQ01000019">
    <property type="protein sequence ID" value="TPE40012.1"/>
    <property type="molecule type" value="Genomic_DNA"/>
</dbReference>
<accession>A0A501VUF7</accession>
<keyword evidence="2" id="KW-1185">Reference proteome</keyword>
<proteinExistence type="predicted"/>
<dbReference type="AlphaFoldDB" id="A0A501VUF7"/>
<comment type="caution">
    <text evidence="1">The sequence shown here is derived from an EMBL/GenBank/DDBJ whole genome shotgun (WGS) entry which is preliminary data.</text>
</comment>
<protein>
    <recommendedName>
        <fullName evidence="3">SGNH/GDSL hydrolase family protein</fullName>
    </recommendedName>
</protein>
<dbReference type="RefSeq" id="WP_140624167.1">
    <property type="nucleotide sequence ID" value="NZ_VFRQ01000019.1"/>
</dbReference>
<organism evidence="1 2">
    <name type="scientific">Pontibacter mangrovi</name>
    <dbReference type="NCBI Taxonomy" id="2589816"/>
    <lineage>
        <taxon>Bacteria</taxon>
        <taxon>Pseudomonadati</taxon>
        <taxon>Bacteroidota</taxon>
        <taxon>Cytophagia</taxon>
        <taxon>Cytophagales</taxon>
        <taxon>Hymenobacteraceae</taxon>
        <taxon>Pontibacter</taxon>
    </lineage>
</organism>
<evidence type="ECO:0000313" key="1">
    <source>
        <dbReference type="EMBL" id="TPE40012.1"/>
    </source>
</evidence>
<evidence type="ECO:0008006" key="3">
    <source>
        <dbReference type="Google" id="ProtNLM"/>
    </source>
</evidence>
<dbReference type="Proteomes" id="UP000316727">
    <property type="component" value="Unassembled WGS sequence"/>
</dbReference>
<gene>
    <name evidence="1" type="ORF">FJM65_20595</name>
</gene>
<name>A0A501VUF7_9BACT</name>
<reference evidence="1 2" key="1">
    <citation type="submission" date="2019-06" db="EMBL/GenBank/DDBJ databases">
        <title>A novel bacterium of genus Pontibacter, isolated from marine sediment.</title>
        <authorList>
            <person name="Huang H."/>
            <person name="Mo K."/>
            <person name="Hu Y."/>
        </authorList>
    </citation>
    <scope>NUCLEOTIDE SEQUENCE [LARGE SCALE GENOMIC DNA]</scope>
    <source>
        <strain evidence="1 2">HB172049</strain>
    </source>
</reference>
<evidence type="ECO:0000313" key="2">
    <source>
        <dbReference type="Proteomes" id="UP000316727"/>
    </source>
</evidence>